<feature type="domain" description="DDH" evidence="6">
    <location>
        <begin position="78"/>
        <end position="220"/>
    </location>
</feature>
<dbReference type="PATRIC" id="fig|1235802.3.peg.2920"/>
<comment type="caution">
    <text evidence="9">The sequence shown here is derived from an EMBL/GenBank/DDBJ whole genome shotgun (WGS) entry which is preliminary data.</text>
</comment>
<dbReference type="AlphaFoldDB" id="N2AHN2"/>
<feature type="domain" description="RecJ OB" evidence="8">
    <location>
        <begin position="463"/>
        <end position="586"/>
    </location>
</feature>
<dbReference type="Pfam" id="PF01368">
    <property type="entry name" value="DHH"/>
    <property type="match status" value="1"/>
</dbReference>
<dbReference type="GO" id="GO:0006281">
    <property type="term" value="P:DNA repair"/>
    <property type="evidence" value="ECO:0007669"/>
    <property type="project" value="InterPro"/>
</dbReference>
<dbReference type="SUPFAM" id="SSF64182">
    <property type="entry name" value="DHH phosphoesterases"/>
    <property type="match status" value="1"/>
</dbReference>
<dbReference type="Pfam" id="PF17768">
    <property type="entry name" value="RecJ_OB"/>
    <property type="match status" value="1"/>
</dbReference>
<evidence type="ECO:0000256" key="5">
    <source>
        <dbReference type="ARBA" id="ARBA00022839"/>
    </source>
</evidence>
<sequence>MKERWYVTAKKADFQAIGTRFGIDPVTARIIRNRDIIGEEAIADYLECSPRQLHDPHLLKDAEKGAEILADKIAGGKKIRVIGDYDIDGVNASYILITGLHICGANVDHVIPDRVHDGYGVNCGMITRALDEGVDTIITCDNGISAAEEIAFAKESGFTVIITDHHEVPFSLDENKEKIYRIPPADAVINPKQADCTYPYPGLCGAAVAWKFIQVLYERMGIPVRRSFEMIAHAAFATVGDVMDLTGENRTIVKLGLKAVHQTDNPGLLALIGQNHLEQEQIRSWHFGFVLGPCINASGRLDTAKRSLQLLLEPSPEKASQLARELVELNDRRKNLTLQGVEEAKRLIEEQKLAQDKVIVVYLPQCHESLAGIIAGRIREMYHKPVFVLTNAEDGGVKGSGRSIEAYSMYEEMTKCSELMTKFGGHPMAAGLSMPAENVERFRADLNAYAVLTEEDFIEKIHIDVPMPLYYIRTELIREFECLEPYGKGNGKPVFAVRDVHPLRASIVGKNKNVLKMVLDDGAGGCMDAVYFGDIASFLEFLRGKSSKRQVDALLHGAPQEIRFSITYDPSVDTYLGREKVQVIIRNYC</sequence>
<dbReference type="PANTHER" id="PTHR30255">
    <property type="entry name" value="SINGLE-STRANDED-DNA-SPECIFIC EXONUCLEASE RECJ"/>
    <property type="match status" value="1"/>
</dbReference>
<dbReference type="InterPro" id="IPR041122">
    <property type="entry name" value="RecJ_OB"/>
</dbReference>
<evidence type="ECO:0000313" key="10">
    <source>
        <dbReference type="Proteomes" id="UP000012589"/>
    </source>
</evidence>
<dbReference type="EMBL" id="AQFT01000087">
    <property type="protein sequence ID" value="EMZ25750.1"/>
    <property type="molecule type" value="Genomic_DNA"/>
</dbReference>
<dbReference type="InterPro" id="IPR003156">
    <property type="entry name" value="DHHA1_dom"/>
</dbReference>
<keyword evidence="10" id="KW-1185">Reference proteome</keyword>
<name>N2AHN2_9FIRM</name>
<evidence type="ECO:0000259" key="7">
    <source>
        <dbReference type="Pfam" id="PF02272"/>
    </source>
</evidence>
<proteinExistence type="inferred from homology"/>
<keyword evidence="5 9" id="KW-0269">Exonuclease</keyword>
<protein>
    <recommendedName>
        <fullName evidence="2">Single-stranded-DNA-specific exonuclease RecJ</fullName>
    </recommendedName>
</protein>
<dbReference type="STRING" id="1235802.C823_02766"/>
<keyword evidence="4" id="KW-0378">Hydrolase</keyword>
<dbReference type="InterPro" id="IPR051673">
    <property type="entry name" value="SSDNA_exonuclease_RecJ"/>
</dbReference>
<evidence type="ECO:0000259" key="6">
    <source>
        <dbReference type="Pfam" id="PF01368"/>
    </source>
</evidence>
<dbReference type="HOGENOM" id="CLU_009736_5_2_9"/>
<dbReference type="Gene3D" id="3.90.1640.30">
    <property type="match status" value="1"/>
</dbReference>
<gene>
    <name evidence="9" type="ORF">C823_02766</name>
</gene>
<evidence type="ECO:0000313" key="9">
    <source>
        <dbReference type="EMBL" id="EMZ25750.1"/>
    </source>
</evidence>
<dbReference type="GO" id="GO:0006310">
    <property type="term" value="P:DNA recombination"/>
    <property type="evidence" value="ECO:0007669"/>
    <property type="project" value="InterPro"/>
</dbReference>
<dbReference type="InterPro" id="IPR004610">
    <property type="entry name" value="RecJ"/>
</dbReference>
<evidence type="ECO:0000256" key="1">
    <source>
        <dbReference type="ARBA" id="ARBA00005915"/>
    </source>
</evidence>
<evidence type="ECO:0000256" key="4">
    <source>
        <dbReference type="ARBA" id="ARBA00022801"/>
    </source>
</evidence>
<evidence type="ECO:0000256" key="2">
    <source>
        <dbReference type="ARBA" id="ARBA00019841"/>
    </source>
</evidence>
<dbReference type="GO" id="GO:0003676">
    <property type="term" value="F:nucleic acid binding"/>
    <property type="evidence" value="ECO:0007669"/>
    <property type="project" value="InterPro"/>
</dbReference>
<reference evidence="9 10" key="1">
    <citation type="journal article" date="2014" name="Genome Announc.">
        <title>Draft genome sequences of the altered schaedler flora, a defined bacterial community from gnotobiotic mice.</title>
        <authorList>
            <person name="Wannemuehler M.J."/>
            <person name="Overstreet A.M."/>
            <person name="Ward D.V."/>
            <person name="Phillips G.J."/>
        </authorList>
    </citation>
    <scope>NUCLEOTIDE SEQUENCE [LARGE SCALE GENOMIC DNA]</scope>
    <source>
        <strain evidence="9 10">ASF492</strain>
    </source>
</reference>
<dbReference type="Pfam" id="PF02272">
    <property type="entry name" value="DHHA1"/>
    <property type="match status" value="1"/>
</dbReference>
<dbReference type="eggNOG" id="COG0608">
    <property type="taxonomic scope" value="Bacteria"/>
</dbReference>
<evidence type="ECO:0000259" key="8">
    <source>
        <dbReference type="Pfam" id="PF17768"/>
    </source>
</evidence>
<dbReference type="InterPro" id="IPR038763">
    <property type="entry name" value="DHH_sf"/>
</dbReference>
<dbReference type="NCBIfam" id="TIGR00644">
    <property type="entry name" value="recJ"/>
    <property type="match status" value="1"/>
</dbReference>
<feature type="domain" description="DHHA1" evidence="7">
    <location>
        <begin position="356"/>
        <end position="449"/>
    </location>
</feature>
<accession>N2AHN2</accession>
<organism evidence="9 10">
    <name type="scientific">Eubacterium plexicaudatum ASF492</name>
    <dbReference type="NCBI Taxonomy" id="1235802"/>
    <lineage>
        <taxon>Bacteria</taxon>
        <taxon>Bacillati</taxon>
        <taxon>Bacillota</taxon>
        <taxon>Clostridia</taxon>
        <taxon>Eubacteriales</taxon>
        <taxon>Eubacteriaceae</taxon>
        <taxon>Eubacterium</taxon>
    </lineage>
</organism>
<evidence type="ECO:0000256" key="3">
    <source>
        <dbReference type="ARBA" id="ARBA00022722"/>
    </source>
</evidence>
<dbReference type="InterPro" id="IPR001667">
    <property type="entry name" value="DDH_dom"/>
</dbReference>
<comment type="similarity">
    <text evidence="1">Belongs to the RecJ family.</text>
</comment>
<dbReference type="Proteomes" id="UP000012589">
    <property type="component" value="Unassembled WGS sequence"/>
</dbReference>
<keyword evidence="3" id="KW-0540">Nuclease</keyword>
<dbReference type="PANTHER" id="PTHR30255:SF2">
    <property type="entry name" value="SINGLE-STRANDED-DNA-SPECIFIC EXONUCLEASE RECJ"/>
    <property type="match status" value="1"/>
</dbReference>
<dbReference type="GO" id="GO:0008409">
    <property type="term" value="F:5'-3' exonuclease activity"/>
    <property type="evidence" value="ECO:0007669"/>
    <property type="project" value="InterPro"/>
</dbReference>
<dbReference type="Gene3D" id="3.10.310.30">
    <property type="match status" value="1"/>
</dbReference>